<comment type="caution">
    <text evidence="10">The sequence shown here is derived from an EMBL/GenBank/DDBJ whole genome shotgun (WGS) entry which is preliminary data.</text>
</comment>
<evidence type="ECO:0000256" key="2">
    <source>
        <dbReference type="ARBA" id="ARBA00009259"/>
    </source>
</evidence>
<keyword evidence="5" id="KW-0010">Activator</keyword>
<feature type="region of interest" description="Disordered" evidence="9">
    <location>
        <begin position="43"/>
        <end position="96"/>
    </location>
</feature>
<evidence type="ECO:0000256" key="9">
    <source>
        <dbReference type="SAM" id="MobiDB-lite"/>
    </source>
</evidence>
<proteinExistence type="inferred from homology"/>
<feature type="compositionally biased region" description="Low complexity" evidence="9">
    <location>
        <begin position="248"/>
        <end position="263"/>
    </location>
</feature>
<dbReference type="OrthoDB" id="2160599at2759"/>
<evidence type="ECO:0000256" key="7">
    <source>
        <dbReference type="ARBA" id="ARBA00023242"/>
    </source>
</evidence>
<accession>A0A9P7RTK8</accession>
<dbReference type="Proteomes" id="UP001049176">
    <property type="component" value="Chromosome 7"/>
</dbReference>
<evidence type="ECO:0000256" key="8">
    <source>
        <dbReference type="ARBA" id="ARBA00032018"/>
    </source>
</evidence>
<dbReference type="GO" id="GO:0006357">
    <property type="term" value="P:regulation of transcription by RNA polymerase II"/>
    <property type="evidence" value="ECO:0007669"/>
    <property type="project" value="InterPro"/>
</dbReference>
<dbReference type="PANTHER" id="PTHR28270">
    <property type="entry name" value="MEDIATOR OF RNA POLYMERASE II TRANSCRIPTION SUBUNIT 19"/>
    <property type="match status" value="1"/>
</dbReference>
<evidence type="ECO:0000313" key="10">
    <source>
        <dbReference type="EMBL" id="KAG7089529.1"/>
    </source>
</evidence>
<keyword evidence="4" id="KW-0805">Transcription regulation</keyword>
<keyword evidence="7" id="KW-0539">Nucleus</keyword>
<keyword evidence="11" id="KW-1185">Reference proteome</keyword>
<feature type="compositionally biased region" description="Polar residues" evidence="9">
    <location>
        <begin position="181"/>
        <end position="202"/>
    </location>
</feature>
<dbReference type="GeneID" id="66080278"/>
<evidence type="ECO:0000256" key="4">
    <source>
        <dbReference type="ARBA" id="ARBA00023015"/>
    </source>
</evidence>
<dbReference type="PANTHER" id="PTHR28270:SF1">
    <property type="entry name" value="MEDIATOR OF RNA POLYMERASE II TRANSCRIPTION SUBUNIT 19"/>
    <property type="match status" value="1"/>
</dbReference>
<dbReference type="EMBL" id="CM032187">
    <property type="protein sequence ID" value="KAG7089529.1"/>
    <property type="molecule type" value="Genomic_DNA"/>
</dbReference>
<comment type="similarity">
    <text evidence="2">Belongs to the Mediator complex subunit 19 family.</text>
</comment>
<name>A0A9P7RTK8_9AGAR</name>
<feature type="compositionally biased region" description="Basic residues" evidence="9">
    <location>
        <begin position="167"/>
        <end position="177"/>
    </location>
</feature>
<feature type="region of interest" description="Disordered" evidence="9">
    <location>
        <begin position="163"/>
        <end position="320"/>
    </location>
</feature>
<protein>
    <recommendedName>
        <fullName evidence="3">Mediator of RNA polymerase II transcription subunit 19</fullName>
    </recommendedName>
    <alternativeName>
        <fullName evidence="8">Mediator complex subunit 19</fullName>
    </alternativeName>
</protein>
<evidence type="ECO:0000256" key="5">
    <source>
        <dbReference type="ARBA" id="ARBA00023159"/>
    </source>
</evidence>
<dbReference type="GO" id="GO:0016592">
    <property type="term" value="C:mediator complex"/>
    <property type="evidence" value="ECO:0007669"/>
    <property type="project" value="InterPro"/>
</dbReference>
<feature type="region of interest" description="Disordered" evidence="9">
    <location>
        <begin position="339"/>
        <end position="379"/>
    </location>
</feature>
<evidence type="ECO:0000256" key="6">
    <source>
        <dbReference type="ARBA" id="ARBA00023163"/>
    </source>
</evidence>
<feature type="compositionally biased region" description="Low complexity" evidence="9">
    <location>
        <begin position="205"/>
        <end position="229"/>
    </location>
</feature>
<evidence type="ECO:0000256" key="3">
    <source>
        <dbReference type="ARBA" id="ARBA00019615"/>
    </source>
</evidence>
<dbReference type="GO" id="GO:0070847">
    <property type="term" value="C:core mediator complex"/>
    <property type="evidence" value="ECO:0007669"/>
    <property type="project" value="TreeGrafter"/>
</dbReference>
<organism evidence="10 11">
    <name type="scientific">Marasmius oreades</name>
    <name type="common">fairy-ring Marasmius</name>
    <dbReference type="NCBI Taxonomy" id="181124"/>
    <lineage>
        <taxon>Eukaryota</taxon>
        <taxon>Fungi</taxon>
        <taxon>Dikarya</taxon>
        <taxon>Basidiomycota</taxon>
        <taxon>Agaricomycotina</taxon>
        <taxon>Agaricomycetes</taxon>
        <taxon>Agaricomycetidae</taxon>
        <taxon>Agaricales</taxon>
        <taxon>Marasmiineae</taxon>
        <taxon>Marasmiaceae</taxon>
        <taxon>Marasmius</taxon>
    </lineage>
</organism>
<gene>
    <name evidence="10" type="ORF">E1B28_011203</name>
</gene>
<dbReference type="GO" id="GO:0003712">
    <property type="term" value="F:transcription coregulator activity"/>
    <property type="evidence" value="ECO:0007669"/>
    <property type="project" value="InterPro"/>
</dbReference>
<feature type="compositionally biased region" description="Polar residues" evidence="9">
    <location>
        <begin position="230"/>
        <end position="242"/>
    </location>
</feature>
<reference evidence="10" key="1">
    <citation type="journal article" date="2021" name="Genome Biol. Evol.">
        <title>The assembled and annotated genome of the fairy-ring fungus Marasmius oreades.</title>
        <authorList>
            <person name="Hiltunen M."/>
            <person name="Ament-Velasquez S.L."/>
            <person name="Johannesson H."/>
        </authorList>
    </citation>
    <scope>NUCLEOTIDE SEQUENCE</scope>
    <source>
        <strain evidence="10">03SP1</strain>
    </source>
</reference>
<feature type="region of interest" description="Disordered" evidence="9">
    <location>
        <begin position="1"/>
        <end position="26"/>
    </location>
</feature>
<dbReference type="InterPro" id="IPR013942">
    <property type="entry name" value="Mediator_Med19_fun"/>
</dbReference>
<dbReference type="RefSeq" id="XP_043005999.1">
    <property type="nucleotide sequence ID" value="XM_043156214.1"/>
</dbReference>
<dbReference type="AlphaFoldDB" id="A0A9P7RTK8"/>
<evidence type="ECO:0000256" key="1">
    <source>
        <dbReference type="ARBA" id="ARBA00004123"/>
    </source>
</evidence>
<evidence type="ECO:0000313" key="11">
    <source>
        <dbReference type="Proteomes" id="UP001049176"/>
    </source>
</evidence>
<keyword evidence="6" id="KW-0804">Transcription</keyword>
<sequence length="437" mass="47081">MQTNAVAGPSSLYLQPVTQPPQPQYIKSTNDLLAQFCLNDAYDKYVKPPPPTDPTSPSTADKGKGKETAATPAGEAQDQDDDDVTGKGEKKKKNSYRHLIKGVPGKHSMKKDDYLMTTMQVPPKQRVTIAPFDLKTQTEAFDVSLEGLKGWNQATLILESAQAREDRKKRKELKKLAKAQMQGQATMQSQTVQPQPGTSTPKPFTPSSITAASASTPSSHPPRTSTPQPQLQKSVSSTTQRPNPHVHPQQILTTTPTSSTIPAPIIPRPNSTPSAAVSGNIVHPPNPRNHVPSPVQVPTQKVGTPMRSATPTAASAGHHPLSAPPLSANTAAFGTVSSALGQAPRGKKRELEESSYGPPSQQHESMNGHANGIPSTQSASKSIIGVRAGNNGVRPRPIKKQRMVSIWLSFAFIGCTAYRLNEVEEWFSVFRPLRCFV</sequence>
<comment type="subcellular location">
    <subcellularLocation>
        <location evidence="1">Nucleus</location>
    </subcellularLocation>
</comment>
<feature type="compositionally biased region" description="Polar residues" evidence="9">
    <location>
        <begin position="296"/>
        <end position="313"/>
    </location>
</feature>